<feature type="domain" description="Solute-binding protein family 5" evidence="5">
    <location>
        <begin position="69"/>
        <end position="438"/>
    </location>
</feature>
<protein>
    <submittedName>
        <fullName evidence="6">ABC transporter substrate-binding protein</fullName>
    </submittedName>
</protein>
<sequence length="524" mass="57503">MHRRPFLAAAAGLLAAPALVRAQAATTLKFVPYADLALLDPIATSFMTRNHAITIYDTLFALDEAGVAQPQLLEGFTTAPDGLLWRLTLRAGPRFHDGTPVLARDCVASIRRWASRDSFGASLMAATDELSAPDDRTIAFRLKRPFPLLPQALAKPTNLMAAIMPERLALTPTTTPLPEAIGSGPFRFLADQRIPGARNVYAKFEGYVPRASGTPSFAAGPRIVHFDRVEWHTMPDAGTQTAALQAGEVDWVDQPLMDLMPRLRRDRNLAFKVVETTGLIGFIRFNCLHPPFDNPAIRRVVLKTVRQREYMLGVVGPETSAMNDRVGCFTPGMESATEAGLEIMQGPIDIAALRRELVEAGYKGERVVLLASTDVPRTNAICEVAGAACRALGMNLDYVQTDWGTVTQRFPSRAPIAQGGWSMFLAYSGGYDFASPATNNQLRGSPPNAWFGWPDAPRLEELRDSWLAAPDETTRKALARDIQIEALNQAVYVPVGGYYQPAAYRRDLTGMLGGLPLMWNIRRR</sequence>
<dbReference type="Pfam" id="PF00496">
    <property type="entry name" value="SBP_bac_5"/>
    <property type="match status" value="1"/>
</dbReference>
<evidence type="ECO:0000313" key="7">
    <source>
        <dbReference type="Proteomes" id="UP001196068"/>
    </source>
</evidence>
<dbReference type="GO" id="GO:0030288">
    <property type="term" value="C:outer membrane-bounded periplasmic space"/>
    <property type="evidence" value="ECO:0007669"/>
    <property type="project" value="UniProtKB-ARBA"/>
</dbReference>
<dbReference type="PANTHER" id="PTHR30290">
    <property type="entry name" value="PERIPLASMIC BINDING COMPONENT OF ABC TRANSPORTER"/>
    <property type="match status" value="1"/>
</dbReference>
<dbReference type="GO" id="GO:0043190">
    <property type="term" value="C:ATP-binding cassette (ABC) transporter complex"/>
    <property type="evidence" value="ECO:0007669"/>
    <property type="project" value="InterPro"/>
</dbReference>
<feature type="chain" id="PRO_5042145569" evidence="4">
    <location>
        <begin position="25"/>
        <end position="524"/>
    </location>
</feature>
<dbReference type="Gene3D" id="3.40.190.10">
    <property type="entry name" value="Periplasmic binding protein-like II"/>
    <property type="match status" value="1"/>
</dbReference>
<dbReference type="GO" id="GO:0015833">
    <property type="term" value="P:peptide transport"/>
    <property type="evidence" value="ECO:0007669"/>
    <property type="project" value="TreeGrafter"/>
</dbReference>
<reference evidence="6" key="2">
    <citation type="journal article" date="2021" name="Syst. Appl. Microbiol.">
        <title>Roseomonas hellenica sp. nov., isolated from roots of wild-growing Alkanna tinctoria.</title>
        <authorList>
            <person name="Rat A."/>
            <person name="Naranjo H.D."/>
            <person name="Lebbe L."/>
            <person name="Cnockaert M."/>
            <person name="Krigas N."/>
            <person name="Grigoriadou K."/>
            <person name="Maloupa E."/>
            <person name="Willems A."/>
        </authorList>
    </citation>
    <scope>NUCLEOTIDE SEQUENCE</scope>
    <source>
        <strain evidence="6">LMG 28251</strain>
    </source>
</reference>
<gene>
    <name evidence="6" type="ORF">GXW79_13995</name>
</gene>
<proteinExistence type="inferred from homology"/>
<evidence type="ECO:0000259" key="5">
    <source>
        <dbReference type="Pfam" id="PF00496"/>
    </source>
</evidence>
<dbReference type="InterPro" id="IPR030678">
    <property type="entry name" value="Peptide/Ni-bd"/>
</dbReference>
<comment type="caution">
    <text evidence="6">The sequence shown here is derived from an EMBL/GenBank/DDBJ whole genome shotgun (WGS) entry which is preliminary data.</text>
</comment>
<organism evidence="6 7">
    <name type="scientific">Plastoroseomonas arctica</name>
    <dbReference type="NCBI Taxonomy" id="1509237"/>
    <lineage>
        <taxon>Bacteria</taxon>
        <taxon>Pseudomonadati</taxon>
        <taxon>Pseudomonadota</taxon>
        <taxon>Alphaproteobacteria</taxon>
        <taxon>Acetobacterales</taxon>
        <taxon>Acetobacteraceae</taxon>
        <taxon>Plastoroseomonas</taxon>
    </lineage>
</organism>
<evidence type="ECO:0000256" key="2">
    <source>
        <dbReference type="ARBA" id="ARBA00005695"/>
    </source>
</evidence>
<dbReference type="PIRSF" id="PIRSF002741">
    <property type="entry name" value="MppA"/>
    <property type="match status" value="1"/>
</dbReference>
<dbReference type="Proteomes" id="UP001196068">
    <property type="component" value="Unassembled WGS sequence"/>
</dbReference>
<dbReference type="EMBL" id="JAAEDH010000016">
    <property type="protein sequence ID" value="MBR0656190.1"/>
    <property type="molecule type" value="Genomic_DNA"/>
</dbReference>
<dbReference type="InterPro" id="IPR039424">
    <property type="entry name" value="SBP_5"/>
</dbReference>
<dbReference type="AlphaFoldDB" id="A0AAF1KK16"/>
<dbReference type="SUPFAM" id="SSF53850">
    <property type="entry name" value="Periplasmic binding protein-like II"/>
    <property type="match status" value="1"/>
</dbReference>
<keyword evidence="3 4" id="KW-0732">Signal</keyword>
<evidence type="ECO:0000256" key="1">
    <source>
        <dbReference type="ARBA" id="ARBA00004418"/>
    </source>
</evidence>
<dbReference type="CDD" id="cd08502">
    <property type="entry name" value="PBP2_NikA_DppA_OppA_like_16"/>
    <property type="match status" value="1"/>
</dbReference>
<reference evidence="6" key="1">
    <citation type="submission" date="2020-01" db="EMBL/GenBank/DDBJ databases">
        <authorList>
            <person name="Rat A."/>
        </authorList>
    </citation>
    <scope>NUCLEOTIDE SEQUENCE</scope>
    <source>
        <strain evidence="6">LMG 28251</strain>
    </source>
</reference>
<evidence type="ECO:0000256" key="4">
    <source>
        <dbReference type="SAM" id="SignalP"/>
    </source>
</evidence>
<dbReference type="Gene3D" id="3.10.105.10">
    <property type="entry name" value="Dipeptide-binding Protein, Domain 3"/>
    <property type="match status" value="1"/>
</dbReference>
<name>A0AAF1KK16_9PROT</name>
<comment type="subcellular location">
    <subcellularLocation>
        <location evidence="1">Periplasm</location>
    </subcellularLocation>
</comment>
<feature type="signal peptide" evidence="4">
    <location>
        <begin position="1"/>
        <end position="24"/>
    </location>
</feature>
<evidence type="ECO:0000256" key="3">
    <source>
        <dbReference type="ARBA" id="ARBA00022729"/>
    </source>
</evidence>
<dbReference type="GO" id="GO:1904680">
    <property type="term" value="F:peptide transmembrane transporter activity"/>
    <property type="evidence" value="ECO:0007669"/>
    <property type="project" value="TreeGrafter"/>
</dbReference>
<dbReference type="InterPro" id="IPR000914">
    <property type="entry name" value="SBP_5_dom"/>
</dbReference>
<keyword evidence="7" id="KW-1185">Reference proteome</keyword>
<dbReference type="PANTHER" id="PTHR30290:SF38">
    <property type="entry name" value="D,D-DIPEPTIDE-BINDING PERIPLASMIC PROTEIN DDPA-RELATED"/>
    <property type="match status" value="1"/>
</dbReference>
<dbReference type="RefSeq" id="WP_211875038.1">
    <property type="nucleotide sequence ID" value="NZ_JAAEDH010000016.1"/>
</dbReference>
<accession>A0AAF1KK16</accession>
<evidence type="ECO:0000313" key="6">
    <source>
        <dbReference type="EMBL" id="MBR0656190.1"/>
    </source>
</evidence>
<comment type="similarity">
    <text evidence="2">Belongs to the bacterial solute-binding protein 5 family.</text>
</comment>